<feature type="region of interest" description="Disordered" evidence="1">
    <location>
        <begin position="183"/>
        <end position="207"/>
    </location>
</feature>
<reference evidence="2 3" key="1">
    <citation type="submission" date="2024-09" db="EMBL/GenBank/DDBJ databases">
        <title>Genome sequencing and assembly of Phytophthora oleae, isolate VK10A, causative agent of rot of olive drupes.</title>
        <authorList>
            <person name="Conti Taguali S."/>
            <person name="Riolo M."/>
            <person name="La Spada F."/>
            <person name="Cacciola S.O."/>
            <person name="Dionisio G."/>
        </authorList>
    </citation>
    <scope>NUCLEOTIDE SEQUENCE [LARGE SCALE GENOMIC DNA]</scope>
    <source>
        <strain evidence="2 3">VK10A</strain>
    </source>
</reference>
<sequence>MSGVSPSKQGVSSPAKQHHDPQALAREMQTAGRCSFDAKDRFAAFEQSLAGEAAQSASPRERDIRRLQPSYRSPRDADRYPPFATAASKGAVAARLTLATQAAKQNSPTTRTPYRAPSDHEFREPTSPLKWAPQASGRDFQTKFALPSNQDIRRRTARDQEGFFGAAPGEDVLALPLSPPFQQQLQQSTIKSPTARSSLKSSPAKVEFTSRVSHTSRKIANHALRLEIILDQEGLLPQLQEIRQHKYRDETKSPVPFLASFRPASPLQPMSPK</sequence>
<keyword evidence="3" id="KW-1185">Reference proteome</keyword>
<feature type="compositionally biased region" description="Polar residues" evidence="1">
    <location>
        <begin position="189"/>
        <end position="201"/>
    </location>
</feature>
<name>A0ABD3EWN2_9STRA</name>
<dbReference type="Proteomes" id="UP001632037">
    <property type="component" value="Unassembled WGS sequence"/>
</dbReference>
<gene>
    <name evidence="2" type="ORF">V7S43_016213</name>
</gene>
<dbReference type="AlphaFoldDB" id="A0ABD3EWN2"/>
<accession>A0ABD3EWN2</accession>
<feature type="region of interest" description="Disordered" evidence="1">
    <location>
        <begin position="100"/>
        <end position="136"/>
    </location>
</feature>
<feature type="compositionally biased region" description="Polar residues" evidence="1">
    <location>
        <begin position="100"/>
        <end position="112"/>
    </location>
</feature>
<protein>
    <submittedName>
        <fullName evidence="2">Uncharacterized protein</fullName>
    </submittedName>
</protein>
<feature type="region of interest" description="Disordered" evidence="1">
    <location>
        <begin position="1"/>
        <end position="32"/>
    </location>
</feature>
<evidence type="ECO:0000313" key="2">
    <source>
        <dbReference type="EMBL" id="KAL3658848.1"/>
    </source>
</evidence>
<organism evidence="2 3">
    <name type="scientific">Phytophthora oleae</name>
    <dbReference type="NCBI Taxonomy" id="2107226"/>
    <lineage>
        <taxon>Eukaryota</taxon>
        <taxon>Sar</taxon>
        <taxon>Stramenopiles</taxon>
        <taxon>Oomycota</taxon>
        <taxon>Peronosporomycetes</taxon>
        <taxon>Peronosporales</taxon>
        <taxon>Peronosporaceae</taxon>
        <taxon>Phytophthora</taxon>
    </lineage>
</organism>
<evidence type="ECO:0000256" key="1">
    <source>
        <dbReference type="SAM" id="MobiDB-lite"/>
    </source>
</evidence>
<feature type="region of interest" description="Disordered" evidence="1">
    <location>
        <begin position="247"/>
        <end position="273"/>
    </location>
</feature>
<evidence type="ECO:0000313" key="3">
    <source>
        <dbReference type="Proteomes" id="UP001632037"/>
    </source>
</evidence>
<dbReference type="EMBL" id="JBIMZQ010000051">
    <property type="protein sequence ID" value="KAL3658848.1"/>
    <property type="molecule type" value="Genomic_DNA"/>
</dbReference>
<comment type="caution">
    <text evidence="2">The sequence shown here is derived from an EMBL/GenBank/DDBJ whole genome shotgun (WGS) entry which is preliminary data.</text>
</comment>
<feature type="compositionally biased region" description="Polar residues" evidence="1">
    <location>
        <begin position="1"/>
        <end position="15"/>
    </location>
</feature>
<feature type="region of interest" description="Disordered" evidence="1">
    <location>
        <begin position="49"/>
        <end position="82"/>
    </location>
</feature>
<proteinExistence type="predicted"/>